<dbReference type="SUPFAM" id="SSF53623">
    <property type="entry name" value="MurD-like peptide ligases, catalytic domain"/>
    <property type="match status" value="1"/>
</dbReference>
<dbReference type="GO" id="GO:0005524">
    <property type="term" value="F:ATP binding"/>
    <property type="evidence" value="ECO:0007669"/>
    <property type="project" value="UniProtKB-UniRule"/>
</dbReference>
<gene>
    <name evidence="7" type="primary">murE</name>
    <name evidence="12" type="ORF">BF93_18970</name>
</gene>
<dbReference type="Gene3D" id="3.40.1190.10">
    <property type="entry name" value="Mur-like, catalytic domain"/>
    <property type="match status" value="1"/>
</dbReference>
<feature type="domain" description="Mur ligase central" evidence="11">
    <location>
        <begin position="128"/>
        <end position="335"/>
    </location>
</feature>
<feature type="domain" description="Mur ligase N-terminal catalytic" evidence="9">
    <location>
        <begin position="40"/>
        <end position="116"/>
    </location>
</feature>
<organism evidence="12 13">
    <name type="scientific">Brachybacterium phenoliresistens</name>
    <dbReference type="NCBI Taxonomy" id="396014"/>
    <lineage>
        <taxon>Bacteria</taxon>
        <taxon>Bacillati</taxon>
        <taxon>Actinomycetota</taxon>
        <taxon>Actinomycetes</taxon>
        <taxon>Micrococcales</taxon>
        <taxon>Dermabacteraceae</taxon>
        <taxon>Brachybacterium</taxon>
    </lineage>
</organism>
<comment type="pathway">
    <text evidence="7 8">Cell wall biogenesis; peptidoglycan biosynthesis.</text>
</comment>
<dbReference type="RefSeq" id="WP_051486835.1">
    <property type="nucleotide sequence ID" value="NZ_BAAAOW010000002.1"/>
</dbReference>
<dbReference type="SUPFAM" id="SSF53244">
    <property type="entry name" value="MurD-like peptide ligases, peptide-binding domain"/>
    <property type="match status" value="1"/>
</dbReference>
<feature type="binding site" evidence="7">
    <location>
        <begin position="177"/>
        <end position="178"/>
    </location>
    <ligand>
        <name>UDP-N-acetyl-alpha-D-muramoyl-L-alanyl-D-glutamate</name>
        <dbReference type="ChEBI" id="CHEBI:83900"/>
    </ligand>
</feature>
<dbReference type="InterPro" id="IPR036615">
    <property type="entry name" value="Mur_ligase_C_dom_sf"/>
</dbReference>
<evidence type="ECO:0000313" key="13">
    <source>
        <dbReference type="Proteomes" id="UP000023067"/>
    </source>
</evidence>
<evidence type="ECO:0000256" key="3">
    <source>
        <dbReference type="ARBA" id="ARBA00022960"/>
    </source>
</evidence>
<keyword evidence="4 7" id="KW-0573">Peptidoglycan synthesis</keyword>
<dbReference type="UniPathway" id="UPA00219"/>
<evidence type="ECO:0000259" key="11">
    <source>
        <dbReference type="Pfam" id="PF08245"/>
    </source>
</evidence>
<dbReference type="eggNOG" id="COG0769">
    <property type="taxonomic scope" value="Bacteria"/>
</dbReference>
<dbReference type="PANTHER" id="PTHR23135:SF4">
    <property type="entry name" value="UDP-N-ACETYLMURAMOYL-L-ALANYL-D-GLUTAMATE--2,6-DIAMINOPIMELATE LIGASE MURE HOMOLOG, CHLOROPLASTIC"/>
    <property type="match status" value="1"/>
</dbReference>
<evidence type="ECO:0000256" key="5">
    <source>
        <dbReference type="ARBA" id="ARBA00023306"/>
    </source>
</evidence>
<evidence type="ECO:0000256" key="2">
    <source>
        <dbReference type="ARBA" id="ARBA00022618"/>
    </source>
</evidence>
<keyword evidence="13" id="KW-1185">Reference proteome</keyword>
<dbReference type="Pfam" id="PF02875">
    <property type="entry name" value="Mur_ligase_C"/>
    <property type="match status" value="1"/>
</dbReference>
<dbReference type="InterPro" id="IPR036565">
    <property type="entry name" value="Mur-like_cat_sf"/>
</dbReference>
<keyword evidence="6 7" id="KW-0961">Cell wall biogenesis/degradation</keyword>
<proteinExistence type="inferred from homology"/>
<reference evidence="12 13" key="1">
    <citation type="submission" date="2014-02" db="EMBL/GenBank/DDBJ databases">
        <title>Genome sequence of Brachybacterium phenoliresistens strain W13A50.</title>
        <authorList>
            <person name="Wang X."/>
        </authorList>
    </citation>
    <scope>NUCLEOTIDE SEQUENCE [LARGE SCALE GENOMIC DNA]</scope>
    <source>
        <strain evidence="12 13">W13A50</strain>
    </source>
</reference>
<dbReference type="Pfam" id="PF08245">
    <property type="entry name" value="Mur_ligase_M"/>
    <property type="match status" value="1"/>
</dbReference>
<keyword evidence="7" id="KW-0547">Nucleotide-binding</keyword>
<sequence>MTAHASPEPPRPRETAPLPVADLAGRIGARLQGPAPRAPITGITLDSRSVRPGDLWAALPGARAHGADFADQAASRGAACALTDAQGAQRCADAGLPALVIQDPRAATAQAAAAVYGEPAERLATLAVTGTNGKTSVTTMAHRTLLALGRSSGVIGTSGTSFVGDDGTEHAVATVRTTPEAPEVHGILARMVEQGVGSCAMEVSSHALVLHRADGVVFDVACFTNLSQDHLDFHGDMESYFQAKAQLFTPAHARRGIVCVDDAWGRRLAAQASIPVTTYTTREDVPADARVRDLRADGFGSRFLLERDGASPDVPLRSPLPGRHYVANTVAVVLMLETIGVHGEAVHRALAAEGTVPGRMELVAESPVRGIVDFSHTPDALEQALVSLRSVAGSGRVIAVIGAGGDRDRSKRPLMGEVAARLADVVVVTDDNPRSEDPAEIRRALLAGVPDAASAQVHEVAGRAEGIALAVGIADVGDTILVAGKGAETGQDIGGIVHPFDDREVLRASLTGSTRTGTETLGC</sequence>
<comment type="cofactor">
    <cofactor evidence="7">
        <name>Mg(2+)</name>
        <dbReference type="ChEBI" id="CHEBI:18420"/>
    </cofactor>
</comment>
<feature type="binding site" evidence="7">
    <location>
        <position position="212"/>
    </location>
    <ligand>
        <name>UDP-N-acetyl-alpha-D-muramoyl-L-alanyl-D-glutamate</name>
        <dbReference type="ChEBI" id="CHEBI:83900"/>
    </ligand>
</feature>
<dbReference type="Proteomes" id="UP000023067">
    <property type="component" value="Unassembled WGS sequence"/>
</dbReference>
<dbReference type="NCBIfam" id="NF001124">
    <property type="entry name" value="PRK00139.1-2"/>
    <property type="match status" value="1"/>
</dbReference>
<dbReference type="EC" id="6.3.2.13" evidence="7"/>
<keyword evidence="2 7" id="KW-0132">Cell division</keyword>
<dbReference type="SUPFAM" id="SSF63418">
    <property type="entry name" value="MurE/MurF N-terminal domain"/>
    <property type="match status" value="1"/>
</dbReference>
<dbReference type="Gene3D" id="3.40.1390.10">
    <property type="entry name" value="MurE/MurF, N-terminal domain"/>
    <property type="match status" value="1"/>
</dbReference>
<dbReference type="NCBIfam" id="TIGR01085">
    <property type="entry name" value="murE"/>
    <property type="match status" value="1"/>
</dbReference>
<dbReference type="STRING" id="396014.BF93_18970"/>
<evidence type="ECO:0000256" key="4">
    <source>
        <dbReference type="ARBA" id="ARBA00022984"/>
    </source>
</evidence>
<dbReference type="GO" id="GO:0005737">
    <property type="term" value="C:cytoplasm"/>
    <property type="evidence" value="ECO:0007669"/>
    <property type="project" value="UniProtKB-SubCell"/>
</dbReference>
<dbReference type="GO" id="GO:0008360">
    <property type="term" value="P:regulation of cell shape"/>
    <property type="evidence" value="ECO:0007669"/>
    <property type="project" value="UniProtKB-KW"/>
</dbReference>
<evidence type="ECO:0000256" key="8">
    <source>
        <dbReference type="RuleBase" id="RU004135"/>
    </source>
</evidence>
<feature type="domain" description="Mur ligase C-terminal" evidence="10">
    <location>
        <begin position="358"/>
        <end position="486"/>
    </location>
</feature>
<dbReference type="InterPro" id="IPR005761">
    <property type="entry name" value="UDP-N-AcMur-Glu-dNH2Pim_ligase"/>
</dbReference>
<keyword evidence="3 7" id="KW-0133">Cell shape</keyword>
<feature type="binding site" evidence="7">
    <location>
        <position position="45"/>
    </location>
    <ligand>
        <name>UDP-N-acetyl-alpha-D-muramoyl-L-alanyl-D-glutamate</name>
        <dbReference type="ChEBI" id="CHEBI:83900"/>
    </ligand>
</feature>
<comment type="caution">
    <text evidence="12">The sequence shown here is derived from an EMBL/GenBank/DDBJ whole genome shotgun (WGS) entry which is preliminary data.</text>
</comment>
<feature type="binding site" evidence="7">
    <location>
        <position position="407"/>
    </location>
    <ligand>
        <name>meso-2,6-diaminopimelate</name>
        <dbReference type="ChEBI" id="CHEBI:57791"/>
    </ligand>
</feature>
<feature type="binding site" evidence="7">
    <location>
        <position position="47"/>
    </location>
    <ligand>
        <name>UDP-N-acetyl-alpha-D-muramoyl-L-alanyl-D-glutamate</name>
        <dbReference type="ChEBI" id="CHEBI:83900"/>
    </ligand>
</feature>
<feature type="binding site" evidence="7">
    <location>
        <position position="488"/>
    </location>
    <ligand>
        <name>meso-2,6-diaminopimelate</name>
        <dbReference type="ChEBI" id="CHEBI:57791"/>
    </ligand>
</feature>
<dbReference type="GO" id="GO:0071555">
    <property type="term" value="P:cell wall organization"/>
    <property type="evidence" value="ECO:0007669"/>
    <property type="project" value="UniProtKB-KW"/>
</dbReference>
<keyword evidence="5 7" id="KW-0131">Cell cycle</keyword>
<comment type="caution">
    <text evidence="7">Lacks conserved residue(s) required for the propagation of feature annotation.</text>
</comment>
<dbReference type="GO" id="GO:0009252">
    <property type="term" value="P:peptidoglycan biosynthetic process"/>
    <property type="evidence" value="ECO:0007669"/>
    <property type="project" value="UniProtKB-UniRule"/>
</dbReference>
<evidence type="ECO:0000259" key="10">
    <source>
        <dbReference type="Pfam" id="PF02875"/>
    </source>
</evidence>
<evidence type="ECO:0000313" key="12">
    <source>
        <dbReference type="EMBL" id="EWS81252.1"/>
    </source>
</evidence>
<comment type="PTM">
    <text evidence="7">Carboxylation is probably crucial for Mg(2+) binding and, consequently, for the gamma-phosphate positioning of ATP.</text>
</comment>
<comment type="similarity">
    <text evidence="1 7">Belongs to the MurCDEF family. MurE subfamily.</text>
</comment>
<evidence type="ECO:0000256" key="1">
    <source>
        <dbReference type="ARBA" id="ARBA00005898"/>
    </source>
</evidence>
<evidence type="ECO:0000256" key="7">
    <source>
        <dbReference type="HAMAP-Rule" id="MF_00208"/>
    </source>
</evidence>
<dbReference type="AlphaFoldDB" id="Z9JU09"/>
<dbReference type="EMBL" id="JDYK01000009">
    <property type="protein sequence ID" value="EWS81252.1"/>
    <property type="molecule type" value="Genomic_DNA"/>
</dbReference>
<dbReference type="GO" id="GO:0000287">
    <property type="term" value="F:magnesium ion binding"/>
    <property type="evidence" value="ECO:0007669"/>
    <property type="project" value="UniProtKB-UniRule"/>
</dbReference>
<dbReference type="PANTHER" id="PTHR23135">
    <property type="entry name" value="MUR LIGASE FAMILY MEMBER"/>
    <property type="match status" value="1"/>
</dbReference>
<comment type="subcellular location">
    <subcellularLocation>
        <location evidence="7 8">Cytoplasm</location>
    </subcellularLocation>
</comment>
<feature type="binding site" evidence="7">
    <location>
        <position position="484"/>
    </location>
    <ligand>
        <name>meso-2,6-diaminopimelate</name>
        <dbReference type="ChEBI" id="CHEBI:57791"/>
    </ligand>
</feature>
<dbReference type="InterPro" id="IPR000713">
    <property type="entry name" value="Mur_ligase_N"/>
</dbReference>
<dbReference type="PATRIC" id="fig|396014.3.peg.2129"/>
<dbReference type="GO" id="GO:0051301">
    <property type="term" value="P:cell division"/>
    <property type="evidence" value="ECO:0007669"/>
    <property type="project" value="UniProtKB-KW"/>
</dbReference>
<dbReference type="GO" id="GO:0008765">
    <property type="term" value="F:UDP-N-acetylmuramoylalanyl-D-glutamate-2,6-diaminopimelate ligase activity"/>
    <property type="evidence" value="ECO:0007669"/>
    <property type="project" value="UniProtKB-UniRule"/>
</dbReference>
<dbReference type="OrthoDB" id="9800958at2"/>
<feature type="modified residue" description="N6-carboxylysine" evidence="7">
    <location>
        <position position="244"/>
    </location>
</feature>
<feature type="binding site" evidence="7">
    <location>
        <begin position="130"/>
        <end position="136"/>
    </location>
    <ligand>
        <name>ATP</name>
        <dbReference type="ChEBI" id="CHEBI:30616"/>
    </ligand>
</feature>
<feature type="short sequence motif" description="Meso-diaminopimelate recognition motif" evidence="7">
    <location>
        <begin position="431"/>
        <end position="434"/>
    </location>
</feature>
<dbReference type="Gene3D" id="3.90.190.20">
    <property type="entry name" value="Mur ligase, C-terminal domain"/>
    <property type="match status" value="1"/>
</dbReference>
<keyword evidence="7" id="KW-0067">ATP-binding</keyword>
<comment type="function">
    <text evidence="7">Catalyzes the addition of meso-diaminopimelic acid to the nucleotide precursor UDP-N-acetylmuramoyl-L-alanyl-D-glutamate (UMAG) in the biosynthesis of bacterial cell-wall peptidoglycan.</text>
</comment>
<evidence type="ECO:0000256" key="6">
    <source>
        <dbReference type="ARBA" id="ARBA00023316"/>
    </source>
</evidence>
<comment type="catalytic activity">
    <reaction evidence="7">
        <text>UDP-N-acetyl-alpha-D-muramoyl-L-alanyl-D-glutamate + meso-2,6-diaminopimelate + ATP = UDP-N-acetyl-alpha-D-muramoyl-L-alanyl-gamma-D-glutamyl-meso-2,6-diaminopimelate + ADP + phosphate + H(+)</text>
        <dbReference type="Rhea" id="RHEA:23676"/>
        <dbReference type="ChEBI" id="CHEBI:15378"/>
        <dbReference type="ChEBI" id="CHEBI:30616"/>
        <dbReference type="ChEBI" id="CHEBI:43474"/>
        <dbReference type="ChEBI" id="CHEBI:57791"/>
        <dbReference type="ChEBI" id="CHEBI:83900"/>
        <dbReference type="ChEBI" id="CHEBI:83905"/>
        <dbReference type="ChEBI" id="CHEBI:456216"/>
        <dbReference type="EC" id="6.3.2.13"/>
    </reaction>
</comment>
<keyword evidence="7" id="KW-0436">Ligase</keyword>
<dbReference type="InterPro" id="IPR004101">
    <property type="entry name" value="Mur_ligase_C"/>
</dbReference>
<feature type="binding site" evidence="7">
    <location>
        <begin position="431"/>
        <end position="434"/>
    </location>
    <ligand>
        <name>meso-2,6-diaminopimelate</name>
        <dbReference type="ChEBI" id="CHEBI:57791"/>
    </ligand>
</feature>
<dbReference type="Pfam" id="PF01225">
    <property type="entry name" value="Mur_ligase"/>
    <property type="match status" value="1"/>
</dbReference>
<keyword evidence="7" id="KW-0963">Cytoplasm</keyword>
<protein>
    <recommendedName>
        <fullName evidence="7">UDP-N-acetylmuramoyl-L-alanyl-D-glutamate--2,6-diaminopimelate ligase</fullName>
        <ecNumber evidence="7">6.3.2.13</ecNumber>
    </recommendedName>
    <alternativeName>
        <fullName evidence="7">Meso-A2pm-adding enzyme</fullName>
    </alternativeName>
    <alternativeName>
        <fullName evidence="7">Meso-diaminopimelate-adding enzyme</fullName>
    </alternativeName>
    <alternativeName>
        <fullName evidence="7">UDP-MurNAc-L-Ala-D-Glu:meso-diaminopimelate ligase</fullName>
    </alternativeName>
    <alternativeName>
        <fullName evidence="7">UDP-MurNAc-tripeptide synthetase</fullName>
    </alternativeName>
    <alternativeName>
        <fullName evidence="7">UDP-N-acetylmuramyl-tripeptide synthetase</fullName>
    </alternativeName>
</protein>
<accession>Z9JU09</accession>
<name>Z9JU09_9MICO</name>
<feature type="binding site" evidence="7">
    <location>
        <position position="204"/>
    </location>
    <ligand>
        <name>UDP-N-acetyl-alpha-D-muramoyl-L-alanyl-D-glutamate</name>
        <dbReference type="ChEBI" id="CHEBI:83900"/>
    </ligand>
</feature>
<evidence type="ECO:0000259" key="9">
    <source>
        <dbReference type="Pfam" id="PF01225"/>
    </source>
</evidence>
<dbReference type="InterPro" id="IPR035911">
    <property type="entry name" value="MurE/MurF_N"/>
</dbReference>
<dbReference type="NCBIfam" id="NF001126">
    <property type="entry name" value="PRK00139.1-4"/>
    <property type="match status" value="1"/>
</dbReference>
<dbReference type="HAMAP" id="MF_00208">
    <property type="entry name" value="MurE"/>
    <property type="match status" value="1"/>
</dbReference>
<dbReference type="HOGENOM" id="CLU_022291_4_1_11"/>
<dbReference type="InterPro" id="IPR013221">
    <property type="entry name" value="Mur_ligase_cen"/>
</dbReference>
<keyword evidence="7" id="KW-0460">Magnesium</keyword>